<dbReference type="GO" id="GO:0005975">
    <property type="term" value="P:carbohydrate metabolic process"/>
    <property type="evidence" value="ECO:0007669"/>
    <property type="project" value="TreeGrafter"/>
</dbReference>
<dbReference type="AlphaFoldDB" id="A0AAJ1UML8"/>
<gene>
    <name evidence="1" type="ORF">OB936_01890</name>
</gene>
<accession>A0AAJ1UML8</accession>
<dbReference type="PANTHER" id="PTHR22901:SF0">
    <property type="entry name" value="SIALATE O-ACETYLESTERASE"/>
    <property type="match status" value="1"/>
</dbReference>
<name>A0AAJ1UML8_9BIFI</name>
<dbReference type="PANTHER" id="PTHR22901">
    <property type="entry name" value="SIALATE O-ACETYLESTERASE"/>
    <property type="match status" value="1"/>
</dbReference>
<reference evidence="1" key="2">
    <citation type="submission" date="2023-04" db="EMBL/GenBank/DDBJ databases">
        <authorList>
            <person name="Orihara K."/>
        </authorList>
    </citation>
    <scope>NUCLEOTIDE SEQUENCE</scope>
    <source>
        <strain evidence="1">YIT 13057</strain>
    </source>
</reference>
<sequence>MKTKRTSGSLGGPSLWRSQRESNAHASYGYVQLLMSLIQEWRALLKRPELPFIFAQLPNYTLEPDCDWPRLRDEQRRALTLWNTAMVVTIGYGEDNDLHPLDKRHVAQRLATAAESLVYGRDREPMGPLPVMAIHKDDGIEISFIHTGGGLVCTGDVPFDILEPGGSIYRVKACRYDCHGGHLIKVPISQEIRLNRGTLIRYAWDLSPELFLYNDQGLPATPFELRKVRSTTRDHTHLLQRTASI</sequence>
<dbReference type="Proteomes" id="UP001157379">
    <property type="component" value="Unassembled WGS sequence"/>
</dbReference>
<dbReference type="EMBL" id="JAOPMD010000004">
    <property type="protein sequence ID" value="MDH7898979.1"/>
    <property type="molecule type" value="Genomic_DNA"/>
</dbReference>
<comment type="caution">
    <text evidence="1">The sequence shown here is derived from an EMBL/GenBank/DDBJ whole genome shotgun (WGS) entry which is preliminary data.</text>
</comment>
<evidence type="ECO:0000313" key="1">
    <source>
        <dbReference type="EMBL" id="MDH7898979.1"/>
    </source>
</evidence>
<evidence type="ECO:0000313" key="2">
    <source>
        <dbReference type="Proteomes" id="UP001157379"/>
    </source>
</evidence>
<dbReference type="Gene3D" id="3.40.50.1110">
    <property type="entry name" value="SGNH hydrolase"/>
    <property type="match status" value="1"/>
</dbReference>
<organism evidence="1 2">
    <name type="scientific">Bifidobacterium catenulatum subsp. kashiwanohense</name>
    <dbReference type="NCBI Taxonomy" id="630129"/>
    <lineage>
        <taxon>Bacteria</taxon>
        <taxon>Bacillati</taxon>
        <taxon>Actinomycetota</taxon>
        <taxon>Actinomycetes</taxon>
        <taxon>Bifidobacteriales</taxon>
        <taxon>Bifidobacteriaceae</taxon>
        <taxon>Bifidobacterium</taxon>
    </lineage>
</organism>
<protein>
    <submittedName>
        <fullName evidence="1">Sialate O-acetylesterase</fullName>
    </submittedName>
</protein>
<dbReference type="GO" id="GO:0001681">
    <property type="term" value="F:sialate O-acetylesterase activity"/>
    <property type="evidence" value="ECO:0007669"/>
    <property type="project" value="InterPro"/>
</dbReference>
<reference evidence="1" key="1">
    <citation type="journal article" date="2023" name="Gut Microbes">
        <title>Characterization of Bifidobacterium kashiwanohense that utilizes both milk- and plant-derived oligosaccharides.</title>
        <authorList>
            <person name="Orihara K."/>
            <person name="Yahagi K."/>
            <person name="Saito Y."/>
            <person name="Watanabe Y."/>
            <person name="Sasai T."/>
            <person name="Hara T."/>
            <person name="Tsukuda N."/>
            <person name="Oki K."/>
            <person name="Fujimoto J."/>
            <person name="Matsuki T."/>
        </authorList>
    </citation>
    <scope>NUCLEOTIDE SEQUENCE</scope>
    <source>
        <strain evidence="1">YIT 13057</strain>
    </source>
</reference>
<dbReference type="SUPFAM" id="SSF52266">
    <property type="entry name" value="SGNH hydrolase"/>
    <property type="match status" value="1"/>
</dbReference>
<dbReference type="InterPro" id="IPR039329">
    <property type="entry name" value="SIAE"/>
</dbReference>
<proteinExistence type="predicted"/>
<dbReference type="InterPro" id="IPR036514">
    <property type="entry name" value="SGNH_hydro_sf"/>
</dbReference>